<name>A0A6C0AIL0_9ZZZZ</name>
<dbReference type="EMBL" id="MN740626">
    <property type="protein sequence ID" value="QHS79171.1"/>
    <property type="molecule type" value="Genomic_DNA"/>
</dbReference>
<keyword evidence="2" id="KW-0472">Membrane</keyword>
<feature type="region of interest" description="Disordered" evidence="1">
    <location>
        <begin position="89"/>
        <end position="108"/>
    </location>
</feature>
<feature type="transmembrane region" description="Helical" evidence="2">
    <location>
        <begin position="12"/>
        <end position="33"/>
    </location>
</feature>
<protein>
    <submittedName>
        <fullName evidence="3">Uncharacterized protein</fullName>
    </submittedName>
</protein>
<evidence type="ECO:0000256" key="1">
    <source>
        <dbReference type="SAM" id="MobiDB-lite"/>
    </source>
</evidence>
<evidence type="ECO:0000313" key="3">
    <source>
        <dbReference type="EMBL" id="QHS79171.1"/>
    </source>
</evidence>
<feature type="compositionally biased region" description="Polar residues" evidence="1">
    <location>
        <begin position="89"/>
        <end position="101"/>
    </location>
</feature>
<reference evidence="3" key="1">
    <citation type="journal article" date="2020" name="Nature">
        <title>Giant virus diversity and host interactions through global metagenomics.</title>
        <authorList>
            <person name="Schulz F."/>
            <person name="Roux S."/>
            <person name="Paez-Espino D."/>
            <person name="Jungbluth S."/>
            <person name="Walsh D.A."/>
            <person name="Denef V.J."/>
            <person name="McMahon K.D."/>
            <person name="Konstantinidis K.T."/>
            <person name="Eloe-Fadrosh E.A."/>
            <person name="Kyrpides N.C."/>
            <person name="Woyke T."/>
        </authorList>
    </citation>
    <scope>NUCLEOTIDE SEQUENCE</scope>
    <source>
        <strain evidence="3">GVMAG-S-1035118-87</strain>
    </source>
</reference>
<dbReference type="AlphaFoldDB" id="A0A6C0AIL0"/>
<organism evidence="3">
    <name type="scientific">viral metagenome</name>
    <dbReference type="NCBI Taxonomy" id="1070528"/>
    <lineage>
        <taxon>unclassified sequences</taxon>
        <taxon>metagenomes</taxon>
        <taxon>organismal metagenomes</taxon>
    </lineage>
</organism>
<keyword evidence="2" id="KW-1133">Transmembrane helix</keyword>
<sequence length="108" mass="12098">MVKEKNSHNSMLCTPAMVYFVLACLSILAGLMGSISKSLIAKGIYAILWTWILNLLCEKGYPTISWILVFLPFIVMFGLVALVLDKSQTQTPSIQTPSYQPSYPMLHR</sequence>
<feature type="transmembrane region" description="Helical" evidence="2">
    <location>
        <begin position="64"/>
        <end position="84"/>
    </location>
</feature>
<accession>A0A6C0AIL0</accession>
<dbReference type="PROSITE" id="PS51257">
    <property type="entry name" value="PROKAR_LIPOPROTEIN"/>
    <property type="match status" value="1"/>
</dbReference>
<evidence type="ECO:0000256" key="2">
    <source>
        <dbReference type="SAM" id="Phobius"/>
    </source>
</evidence>
<keyword evidence="2" id="KW-0812">Transmembrane</keyword>
<proteinExistence type="predicted"/>